<feature type="region of interest" description="Disordered" evidence="1">
    <location>
        <begin position="1"/>
        <end position="24"/>
    </location>
</feature>
<organism evidence="2 3">
    <name type="scientific">Streptomyces fuscichromogenes</name>
    <dbReference type="NCBI Taxonomy" id="1324013"/>
    <lineage>
        <taxon>Bacteria</taxon>
        <taxon>Bacillati</taxon>
        <taxon>Actinomycetota</taxon>
        <taxon>Actinomycetes</taxon>
        <taxon>Kitasatosporales</taxon>
        <taxon>Streptomycetaceae</taxon>
        <taxon>Streptomyces</taxon>
    </lineage>
</organism>
<dbReference type="Proteomes" id="UP000653411">
    <property type="component" value="Unassembled WGS sequence"/>
</dbReference>
<reference evidence="2" key="1">
    <citation type="journal article" date="2014" name="Int. J. Syst. Evol. Microbiol.">
        <title>Complete genome sequence of Corynebacterium casei LMG S-19264T (=DSM 44701T), isolated from a smear-ripened cheese.</title>
        <authorList>
            <consortium name="US DOE Joint Genome Institute (JGI-PGF)"/>
            <person name="Walter F."/>
            <person name="Albersmeier A."/>
            <person name="Kalinowski J."/>
            <person name="Ruckert C."/>
        </authorList>
    </citation>
    <scope>NUCLEOTIDE SEQUENCE</scope>
    <source>
        <strain evidence="2">CGMCC 4.7110</strain>
    </source>
</reference>
<dbReference type="PANTHER" id="PTHR36221:SF1">
    <property type="entry name" value="DUF742 DOMAIN-CONTAINING PROTEIN"/>
    <property type="match status" value="1"/>
</dbReference>
<name>A0A917XF45_9ACTN</name>
<gene>
    <name evidence="2" type="ORF">GCM10011578_048930</name>
</gene>
<dbReference type="PANTHER" id="PTHR36221">
    <property type="entry name" value="DUF742 DOMAIN-CONTAINING PROTEIN"/>
    <property type="match status" value="1"/>
</dbReference>
<dbReference type="Pfam" id="PF05331">
    <property type="entry name" value="DUF742"/>
    <property type="match status" value="1"/>
</dbReference>
<proteinExistence type="predicted"/>
<comment type="caution">
    <text evidence="2">The sequence shown here is derived from an EMBL/GenBank/DDBJ whole genome shotgun (WGS) entry which is preliminary data.</text>
</comment>
<protein>
    <recommendedName>
        <fullName evidence="4">Multi-component regulatory system-4</fullName>
    </recommendedName>
</protein>
<dbReference type="InterPro" id="IPR007995">
    <property type="entry name" value="DUF742"/>
</dbReference>
<dbReference type="EMBL" id="BMML01000011">
    <property type="protein sequence ID" value="GGN19204.1"/>
    <property type="molecule type" value="Genomic_DNA"/>
</dbReference>
<evidence type="ECO:0000313" key="2">
    <source>
        <dbReference type="EMBL" id="GGN19204.1"/>
    </source>
</evidence>
<sequence>MSVVGPSHEAAGGAEGSPEPRRRAPAIRPFLLTTGRVSAGGNTPAMPVETQIVSTSAGLLALHSLTFERHDIVAAGRRPLSVAELAAGLRLHLNVVRVLVEDLRAAGHLAVHRPNTAIAQDLSVLRRVIDGLRAVPDSRDTLRDTS</sequence>
<dbReference type="RefSeq" id="WP_189264956.1">
    <property type="nucleotide sequence ID" value="NZ_BMML01000011.1"/>
</dbReference>
<evidence type="ECO:0000256" key="1">
    <source>
        <dbReference type="SAM" id="MobiDB-lite"/>
    </source>
</evidence>
<accession>A0A917XF45</accession>
<dbReference type="AlphaFoldDB" id="A0A917XF45"/>
<keyword evidence="3" id="KW-1185">Reference proteome</keyword>
<evidence type="ECO:0008006" key="4">
    <source>
        <dbReference type="Google" id="ProtNLM"/>
    </source>
</evidence>
<evidence type="ECO:0000313" key="3">
    <source>
        <dbReference type="Proteomes" id="UP000653411"/>
    </source>
</evidence>
<reference evidence="2" key="2">
    <citation type="submission" date="2020-09" db="EMBL/GenBank/DDBJ databases">
        <authorList>
            <person name="Sun Q."/>
            <person name="Zhou Y."/>
        </authorList>
    </citation>
    <scope>NUCLEOTIDE SEQUENCE</scope>
    <source>
        <strain evidence="2">CGMCC 4.7110</strain>
    </source>
</reference>